<dbReference type="AlphaFoldDB" id="A0A3S0TDZ5"/>
<comment type="caution">
    <text evidence="1">The sequence shown here is derived from an EMBL/GenBank/DDBJ whole genome shotgun (WGS) entry which is preliminary data.</text>
</comment>
<name>A0A3S0TDZ5_9HYPH</name>
<sequence length="78" mass="8842">MIDLITIAGIQGYRHYYPRCGGKKEEDRFYAEFGNSRLIRFGGWLASLDLRLGRRGKTEPQSRSSCDCGAQAAFLLPR</sequence>
<evidence type="ECO:0000313" key="2">
    <source>
        <dbReference type="Proteomes" id="UP000278823"/>
    </source>
</evidence>
<accession>A0A3S0TDZ5</accession>
<protein>
    <submittedName>
        <fullName evidence="1">Uncharacterized protein</fullName>
    </submittedName>
</protein>
<gene>
    <name evidence="1" type="ORF">EFQ99_06595</name>
</gene>
<dbReference type="EMBL" id="RJTH01000002">
    <property type="protein sequence ID" value="RUM26580.1"/>
    <property type="molecule type" value="Genomic_DNA"/>
</dbReference>
<organism evidence="1 2">
    <name type="scientific">Rhizobium vallis</name>
    <dbReference type="NCBI Taxonomy" id="634290"/>
    <lineage>
        <taxon>Bacteria</taxon>
        <taxon>Pseudomonadati</taxon>
        <taxon>Pseudomonadota</taxon>
        <taxon>Alphaproteobacteria</taxon>
        <taxon>Hyphomicrobiales</taxon>
        <taxon>Rhizobiaceae</taxon>
        <taxon>Rhizobium/Agrobacterium group</taxon>
        <taxon>Rhizobium</taxon>
    </lineage>
</organism>
<dbReference type="RefSeq" id="WP_126919992.1">
    <property type="nucleotide sequence ID" value="NZ_ML133687.1"/>
</dbReference>
<dbReference type="Proteomes" id="UP000278823">
    <property type="component" value="Unassembled WGS sequence"/>
</dbReference>
<reference evidence="2" key="1">
    <citation type="submission" date="2018-11" db="EMBL/GenBank/DDBJ databases">
        <title>Rhizobium chutanense sp. nov., isolated from root nodules of Phaseolus vulgaris in China.</title>
        <authorList>
            <person name="Huo Y."/>
        </authorList>
    </citation>
    <scope>NUCLEOTIDE SEQUENCE [LARGE SCALE GENOMIC DNA]</scope>
    <source>
        <strain evidence="2">CCBAU 65647</strain>
    </source>
</reference>
<proteinExistence type="predicted"/>
<dbReference type="OrthoDB" id="8398423at2"/>
<evidence type="ECO:0000313" key="1">
    <source>
        <dbReference type="EMBL" id="RUM26580.1"/>
    </source>
</evidence>
<keyword evidence="2" id="KW-1185">Reference proteome</keyword>